<dbReference type="Proteomes" id="UP001187192">
    <property type="component" value="Unassembled WGS sequence"/>
</dbReference>
<evidence type="ECO:0000313" key="2">
    <source>
        <dbReference type="EMBL" id="GMN31874.1"/>
    </source>
</evidence>
<dbReference type="EMBL" id="BTGU01005898">
    <property type="protein sequence ID" value="GMN31896.1"/>
    <property type="molecule type" value="Genomic_DNA"/>
</dbReference>
<keyword evidence="1" id="KW-0812">Transmembrane</keyword>
<gene>
    <name evidence="2" type="ORF">TIFTF001_048130</name>
    <name evidence="3" type="ORF">TIFTF001_048132</name>
    <name evidence="4" type="ORF">TIFTF001_048135</name>
</gene>
<proteinExistence type="predicted"/>
<dbReference type="AlphaFoldDB" id="A0AA87Z7X8"/>
<dbReference type="EMBL" id="BTGU01005899">
    <property type="protein sequence ID" value="GMN31921.1"/>
    <property type="molecule type" value="Genomic_DNA"/>
</dbReference>
<reference evidence="2" key="1">
    <citation type="submission" date="2023-07" db="EMBL/GenBank/DDBJ databases">
        <title>draft genome sequence of fig (Ficus carica).</title>
        <authorList>
            <person name="Takahashi T."/>
            <person name="Nishimura K."/>
        </authorList>
    </citation>
    <scope>NUCLEOTIDE SEQUENCE</scope>
</reference>
<organism evidence="2 5">
    <name type="scientific">Ficus carica</name>
    <name type="common">Common fig</name>
    <dbReference type="NCBI Taxonomy" id="3494"/>
    <lineage>
        <taxon>Eukaryota</taxon>
        <taxon>Viridiplantae</taxon>
        <taxon>Streptophyta</taxon>
        <taxon>Embryophyta</taxon>
        <taxon>Tracheophyta</taxon>
        <taxon>Spermatophyta</taxon>
        <taxon>Magnoliopsida</taxon>
        <taxon>eudicotyledons</taxon>
        <taxon>Gunneridae</taxon>
        <taxon>Pentapetalae</taxon>
        <taxon>rosids</taxon>
        <taxon>fabids</taxon>
        <taxon>Rosales</taxon>
        <taxon>Moraceae</taxon>
        <taxon>Ficeae</taxon>
        <taxon>Ficus</taxon>
    </lineage>
</organism>
<comment type="caution">
    <text evidence="2">The sequence shown here is derived from an EMBL/GenBank/DDBJ whole genome shotgun (WGS) entry which is preliminary data.</text>
</comment>
<accession>A0AA87Z7X8</accession>
<evidence type="ECO:0000313" key="4">
    <source>
        <dbReference type="EMBL" id="GMN31921.1"/>
    </source>
</evidence>
<keyword evidence="1" id="KW-1133">Transmembrane helix</keyword>
<evidence type="ECO:0000313" key="3">
    <source>
        <dbReference type="EMBL" id="GMN31896.1"/>
    </source>
</evidence>
<keyword evidence="1" id="KW-0472">Membrane</keyword>
<feature type="transmembrane region" description="Helical" evidence="1">
    <location>
        <begin position="151"/>
        <end position="176"/>
    </location>
</feature>
<sequence length="272" mass="29614">MDSGGRMHNHFNAAPFRLCANSLHIMSSSIPVGMFVDCTTCLYCSRWSCGSDIPSNLEKEMLPNLGVMVLVMRLVSGISLTPRARSSNPGVEVVARCICEENRCSICASNVLSSSDIMLLIMSSTFIVRASNAVMEWCFFSNQIHVMDVAVAAVVVVVVLAFRCSLLGFQVCSVAWEPRGCEQRSLSFENSMVWLAASPQCSHCEDSGTCLGVESHQLILENLVLSADVFHLTLLSAGFPVKVPPDVHDRLPFCSMNIQCRMAKGPTVGVKL</sequence>
<keyword evidence="5" id="KW-1185">Reference proteome</keyword>
<dbReference type="EMBL" id="BTGU01005897">
    <property type="protein sequence ID" value="GMN31874.1"/>
    <property type="molecule type" value="Genomic_DNA"/>
</dbReference>
<evidence type="ECO:0000313" key="5">
    <source>
        <dbReference type="Proteomes" id="UP001187192"/>
    </source>
</evidence>
<evidence type="ECO:0000256" key="1">
    <source>
        <dbReference type="SAM" id="Phobius"/>
    </source>
</evidence>
<protein>
    <submittedName>
        <fullName evidence="2">Uncharacterized protein</fullName>
    </submittedName>
</protein>
<name>A0AA87Z7X8_FICCA</name>
<feature type="transmembrane region" description="Helical" evidence="1">
    <location>
        <begin position="117"/>
        <end position="139"/>
    </location>
</feature>